<dbReference type="AlphaFoldDB" id="A0A7V1N3E1"/>
<gene>
    <name evidence="11" type="ORF">ENJ03_04205</name>
</gene>
<dbReference type="EC" id="2.7.13.3" evidence="2"/>
<keyword evidence="3" id="KW-0597">Phosphoprotein</keyword>
<evidence type="ECO:0000259" key="10">
    <source>
        <dbReference type="PROSITE" id="PS50112"/>
    </source>
</evidence>
<feature type="domain" description="PAS" evidence="10">
    <location>
        <begin position="31"/>
        <end position="102"/>
    </location>
</feature>
<evidence type="ECO:0000256" key="3">
    <source>
        <dbReference type="ARBA" id="ARBA00022553"/>
    </source>
</evidence>
<evidence type="ECO:0000256" key="2">
    <source>
        <dbReference type="ARBA" id="ARBA00012438"/>
    </source>
</evidence>
<dbReference type="PANTHER" id="PTHR43065">
    <property type="entry name" value="SENSOR HISTIDINE KINASE"/>
    <property type="match status" value="1"/>
</dbReference>
<dbReference type="SMART" id="SM00091">
    <property type="entry name" value="PAS"/>
    <property type="match status" value="1"/>
</dbReference>
<dbReference type="Gene3D" id="3.30.450.20">
    <property type="entry name" value="PAS domain"/>
    <property type="match status" value="1"/>
</dbReference>
<dbReference type="SMART" id="SM00387">
    <property type="entry name" value="HATPase_c"/>
    <property type="match status" value="1"/>
</dbReference>
<evidence type="ECO:0000313" key="11">
    <source>
        <dbReference type="EMBL" id="HEB74403.1"/>
    </source>
</evidence>
<reference evidence="11" key="1">
    <citation type="journal article" date="2020" name="mSystems">
        <title>Genome- and Community-Level Interaction Insights into Carbon Utilization and Element Cycling Functions of Hydrothermarchaeota in Hydrothermal Sediment.</title>
        <authorList>
            <person name="Zhou Z."/>
            <person name="Liu Y."/>
            <person name="Xu W."/>
            <person name="Pan J."/>
            <person name="Luo Z.H."/>
            <person name="Li M."/>
        </authorList>
    </citation>
    <scope>NUCLEOTIDE SEQUENCE [LARGE SCALE GENOMIC DNA]</scope>
    <source>
        <strain evidence="11">HyVt-45</strain>
    </source>
</reference>
<dbReference type="GO" id="GO:0000155">
    <property type="term" value="F:phosphorelay sensor kinase activity"/>
    <property type="evidence" value="ECO:0007669"/>
    <property type="project" value="InterPro"/>
</dbReference>
<keyword evidence="8" id="KW-0902">Two-component regulatory system</keyword>
<evidence type="ECO:0000256" key="8">
    <source>
        <dbReference type="ARBA" id="ARBA00023012"/>
    </source>
</evidence>
<dbReference type="Pfam" id="PF00512">
    <property type="entry name" value="HisKA"/>
    <property type="match status" value="1"/>
</dbReference>
<dbReference type="SUPFAM" id="SSF55874">
    <property type="entry name" value="ATPase domain of HSP90 chaperone/DNA topoisomerase II/histidine kinase"/>
    <property type="match status" value="1"/>
</dbReference>
<name>A0A7V1N3E1_DESA2</name>
<comment type="catalytic activity">
    <reaction evidence="1">
        <text>ATP + protein L-histidine = ADP + protein N-phospho-L-histidine.</text>
        <dbReference type="EC" id="2.7.13.3"/>
    </reaction>
</comment>
<dbReference type="SUPFAM" id="SSF47384">
    <property type="entry name" value="Homodimeric domain of signal transducing histidine kinase"/>
    <property type="match status" value="1"/>
</dbReference>
<dbReference type="InterPro" id="IPR004358">
    <property type="entry name" value="Sig_transdc_His_kin-like_C"/>
</dbReference>
<dbReference type="Gene3D" id="3.30.565.10">
    <property type="entry name" value="Histidine kinase-like ATPase, C-terminal domain"/>
    <property type="match status" value="1"/>
</dbReference>
<evidence type="ECO:0000259" key="9">
    <source>
        <dbReference type="PROSITE" id="PS50109"/>
    </source>
</evidence>
<evidence type="ECO:0000256" key="6">
    <source>
        <dbReference type="ARBA" id="ARBA00022777"/>
    </source>
</evidence>
<protein>
    <recommendedName>
        <fullName evidence="2">histidine kinase</fullName>
        <ecNumber evidence="2">2.7.13.3</ecNumber>
    </recommendedName>
</protein>
<sequence length="390" mass="44311">THIGDEIVKLADSFKHMLYRLNLSKEEIKHSQEKYMFLFNTNPNPIFILDYDTYKILDANARAEAQYGYSKEELLKLSFMDLGYEEDIQRIMQDSKGLLDGRCIFFSKKQHRKKDGSIFFVNIQICRVRFMERNALIATTTDITESVQKEAQLIQASKLATLGEMAAGIAHELNQPLNVIKVGSDFFKKTIERGKKVNDEELKTVAQQISSQVDRASQIINHLREFSRVAEIKAHEVNINEPIRNVFKILGQQLRLREIEVELDLDEKLPCIMAESNRLEQVFINLVTNARDAMENKAASSTKLLKIKSFIDKGDVTVTVSDTGKGIPENIIDRIFEPFFTTKEAGRGTGLGLSISYAIVTDYGGTITVESKEGKGTTFELRFPAVRRQV</sequence>
<dbReference type="InterPro" id="IPR003594">
    <property type="entry name" value="HATPase_dom"/>
</dbReference>
<feature type="non-terminal residue" evidence="11">
    <location>
        <position position="1"/>
    </location>
</feature>
<dbReference type="InterPro" id="IPR036097">
    <property type="entry name" value="HisK_dim/P_sf"/>
</dbReference>
<dbReference type="InterPro" id="IPR000014">
    <property type="entry name" value="PAS"/>
</dbReference>
<feature type="domain" description="Histidine kinase" evidence="9">
    <location>
        <begin position="168"/>
        <end position="387"/>
    </location>
</feature>
<dbReference type="Pfam" id="PF13426">
    <property type="entry name" value="PAS_9"/>
    <property type="match status" value="1"/>
</dbReference>
<accession>A0A7V1N3E1</accession>
<dbReference type="PRINTS" id="PR00344">
    <property type="entry name" value="BCTRLSENSOR"/>
</dbReference>
<dbReference type="SUPFAM" id="SSF55785">
    <property type="entry name" value="PYP-like sensor domain (PAS domain)"/>
    <property type="match status" value="1"/>
</dbReference>
<keyword evidence="5" id="KW-0547">Nucleotide-binding</keyword>
<dbReference type="InterPro" id="IPR036890">
    <property type="entry name" value="HATPase_C_sf"/>
</dbReference>
<proteinExistence type="predicted"/>
<dbReference type="InterPro" id="IPR003661">
    <property type="entry name" value="HisK_dim/P_dom"/>
</dbReference>
<dbReference type="GO" id="GO:0005524">
    <property type="term" value="F:ATP binding"/>
    <property type="evidence" value="ECO:0007669"/>
    <property type="project" value="UniProtKB-KW"/>
</dbReference>
<dbReference type="EMBL" id="DRKW01000245">
    <property type="protein sequence ID" value="HEB74403.1"/>
    <property type="molecule type" value="Genomic_DNA"/>
</dbReference>
<dbReference type="CDD" id="cd00130">
    <property type="entry name" value="PAS"/>
    <property type="match status" value="1"/>
</dbReference>
<keyword evidence="7" id="KW-0067">ATP-binding</keyword>
<dbReference type="NCBIfam" id="TIGR00229">
    <property type="entry name" value="sensory_box"/>
    <property type="match status" value="1"/>
</dbReference>
<dbReference type="InterPro" id="IPR005467">
    <property type="entry name" value="His_kinase_dom"/>
</dbReference>
<dbReference type="PANTHER" id="PTHR43065:SF46">
    <property type="entry name" value="C4-DICARBOXYLATE TRANSPORT SENSOR PROTEIN DCTB"/>
    <property type="match status" value="1"/>
</dbReference>
<dbReference type="SMART" id="SM00388">
    <property type="entry name" value="HisKA"/>
    <property type="match status" value="1"/>
</dbReference>
<evidence type="ECO:0000256" key="4">
    <source>
        <dbReference type="ARBA" id="ARBA00022679"/>
    </source>
</evidence>
<evidence type="ECO:0000256" key="1">
    <source>
        <dbReference type="ARBA" id="ARBA00000085"/>
    </source>
</evidence>
<evidence type="ECO:0000256" key="7">
    <source>
        <dbReference type="ARBA" id="ARBA00022840"/>
    </source>
</evidence>
<dbReference type="PROSITE" id="PS50112">
    <property type="entry name" value="PAS"/>
    <property type="match status" value="1"/>
</dbReference>
<dbReference type="Pfam" id="PF02518">
    <property type="entry name" value="HATPase_c"/>
    <property type="match status" value="1"/>
</dbReference>
<dbReference type="InterPro" id="IPR035965">
    <property type="entry name" value="PAS-like_dom_sf"/>
</dbReference>
<dbReference type="CDD" id="cd00082">
    <property type="entry name" value="HisKA"/>
    <property type="match status" value="1"/>
</dbReference>
<dbReference type="Gene3D" id="1.10.287.130">
    <property type="match status" value="1"/>
</dbReference>
<comment type="caution">
    <text evidence="11">The sequence shown here is derived from an EMBL/GenBank/DDBJ whole genome shotgun (WGS) entry which is preliminary data.</text>
</comment>
<keyword evidence="4" id="KW-0808">Transferase</keyword>
<evidence type="ECO:0000256" key="5">
    <source>
        <dbReference type="ARBA" id="ARBA00022741"/>
    </source>
</evidence>
<organism evidence="11">
    <name type="scientific">Desulfofervidus auxilii</name>
    <dbReference type="NCBI Taxonomy" id="1621989"/>
    <lineage>
        <taxon>Bacteria</taxon>
        <taxon>Pseudomonadati</taxon>
        <taxon>Thermodesulfobacteriota</taxon>
        <taxon>Candidatus Desulfofervidia</taxon>
        <taxon>Candidatus Desulfofervidales</taxon>
        <taxon>Candidatus Desulfofervidaceae</taxon>
        <taxon>Candidatus Desulfofervidus</taxon>
    </lineage>
</organism>
<keyword evidence="6" id="KW-0418">Kinase</keyword>
<dbReference type="PROSITE" id="PS50109">
    <property type="entry name" value="HIS_KIN"/>
    <property type="match status" value="1"/>
</dbReference>
<dbReference type="Proteomes" id="UP000886268">
    <property type="component" value="Unassembled WGS sequence"/>
</dbReference>